<gene>
    <name evidence="2" type="ORF">F2Q68_00016934</name>
</gene>
<accession>A0A8S9HDN5</accession>
<reference evidence="2" key="1">
    <citation type="submission" date="2019-12" db="EMBL/GenBank/DDBJ databases">
        <title>Genome sequencing and annotation of Brassica cretica.</title>
        <authorList>
            <person name="Studholme D.J."/>
            <person name="Sarris P.F."/>
        </authorList>
    </citation>
    <scope>NUCLEOTIDE SEQUENCE</scope>
    <source>
        <strain evidence="2">PFS-001/15</strain>
        <tissue evidence="2">Leaf</tissue>
    </source>
</reference>
<feature type="compositionally biased region" description="Polar residues" evidence="1">
    <location>
        <begin position="70"/>
        <end position="80"/>
    </location>
</feature>
<dbReference type="EMBL" id="QGKW02001940">
    <property type="protein sequence ID" value="KAF2555094.1"/>
    <property type="molecule type" value="Genomic_DNA"/>
</dbReference>
<feature type="compositionally biased region" description="Polar residues" evidence="1">
    <location>
        <begin position="127"/>
        <end position="144"/>
    </location>
</feature>
<proteinExistence type="predicted"/>
<evidence type="ECO:0000313" key="2">
    <source>
        <dbReference type="EMBL" id="KAF2555094.1"/>
    </source>
</evidence>
<protein>
    <submittedName>
        <fullName evidence="2">Uncharacterized protein</fullName>
    </submittedName>
</protein>
<comment type="caution">
    <text evidence="2">The sequence shown here is derived from an EMBL/GenBank/DDBJ whole genome shotgun (WGS) entry which is preliminary data.</text>
</comment>
<feature type="region of interest" description="Disordered" evidence="1">
    <location>
        <begin position="41"/>
        <end position="162"/>
    </location>
</feature>
<feature type="region of interest" description="Disordered" evidence="1">
    <location>
        <begin position="1"/>
        <end position="22"/>
    </location>
</feature>
<evidence type="ECO:0000256" key="1">
    <source>
        <dbReference type="SAM" id="MobiDB-lite"/>
    </source>
</evidence>
<evidence type="ECO:0000313" key="3">
    <source>
        <dbReference type="Proteomes" id="UP000712281"/>
    </source>
</evidence>
<dbReference type="AlphaFoldDB" id="A0A8S9HDN5"/>
<name>A0A8S9HDN5_BRACR</name>
<organism evidence="2 3">
    <name type="scientific">Brassica cretica</name>
    <name type="common">Mustard</name>
    <dbReference type="NCBI Taxonomy" id="69181"/>
    <lineage>
        <taxon>Eukaryota</taxon>
        <taxon>Viridiplantae</taxon>
        <taxon>Streptophyta</taxon>
        <taxon>Embryophyta</taxon>
        <taxon>Tracheophyta</taxon>
        <taxon>Spermatophyta</taxon>
        <taxon>Magnoliopsida</taxon>
        <taxon>eudicotyledons</taxon>
        <taxon>Gunneridae</taxon>
        <taxon>Pentapetalae</taxon>
        <taxon>rosids</taxon>
        <taxon>malvids</taxon>
        <taxon>Brassicales</taxon>
        <taxon>Brassicaceae</taxon>
        <taxon>Brassiceae</taxon>
        <taxon>Brassica</taxon>
    </lineage>
</organism>
<dbReference type="Proteomes" id="UP000712281">
    <property type="component" value="Unassembled WGS sequence"/>
</dbReference>
<sequence>MVDEANYDDDDLLEEDDLMEEDDLLTEDLEQVEAVIAPAQEELKQINTAPSEPKIGKELSARPSPLAPFEQTTESRPAQTPSSKSRPSPAKKKRSSPSPIATGVSLRQRNLMGRASGKARVSRIGPNLQQAHAPSPSDSETTVKNNKKSAKVGNNKPPKIPG</sequence>